<keyword evidence="1" id="KW-0378">Hydrolase</keyword>
<dbReference type="InterPro" id="IPR007312">
    <property type="entry name" value="Phosphoesterase"/>
</dbReference>
<name>A0A6A4HC12_9AGAR</name>
<dbReference type="InterPro" id="IPR017850">
    <property type="entry name" value="Alkaline_phosphatase_core_sf"/>
</dbReference>
<dbReference type="Proteomes" id="UP000799118">
    <property type="component" value="Unassembled WGS sequence"/>
</dbReference>
<evidence type="ECO:0000256" key="2">
    <source>
        <dbReference type="SAM" id="SignalP"/>
    </source>
</evidence>
<evidence type="ECO:0000256" key="1">
    <source>
        <dbReference type="ARBA" id="ARBA00022801"/>
    </source>
</evidence>
<reference evidence="3" key="1">
    <citation type="journal article" date="2019" name="Environ. Microbiol.">
        <title>Fungal ecological strategies reflected in gene transcription - a case study of two litter decomposers.</title>
        <authorList>
            <person name="Barbi F."/>
            <person name="Kohler A."/>
            <person name="Barry K."/>
            <person name="Baskaran P."/>
            <person name="Daum C."/>
            <person name="Fauchery L."/>
            <person name="Ihrmark K."/>
            <person name="Kuo A."/>
            <person name="LaButti K."/>
            <person name="Lipzen A."/>
            <person name="Morin E."/>
            <person name="Grigoriev I.V."/>
            <person name="Henrissat B."/>
            <person name="Lindahl B."/>
            <person name="Martin F."/>
        </authorList>
    </citation>
    <scope>NUCLEOTIDE SEQUENCE</scope>
    <source>
        <strain evidence="3">JB14</strain>
    </source>
</reference>
<keyword evidence="4" id="KW-1185">Reference proteome</keyword>
<sequence>MLYFSSALVAAYLATSALADSLAEVEHIVLFMQENRAFDHYFGTMAGVRGFKDPNVQIDPNNGNRSVFYQQVSSFLSNDTDFLLPWYISAAGGEFVNGTQCMDGGSNGWGENHAALASGQNASNTPQSWGHFRRSDLPVHFAIAEGWTVGDMYQQGVIASTNPNRVIWQSGSIGVAGGSVNTTQGPVLDNNGSPGCSSLTLTLENGTELESPPDYSCFPYDWETTPEFLEDAGISWKEYQAYDNFGDNPLVSFDFWQDLADNNATSALAQQGISMNGGGNWQGGLDLLKKHAADIFSATHLETSISTGPAELSEHPPYRPIDGAWLQKEVVEAIVNSPKYNKTILIISFDETGGWGDHVIPFTSPPNTTGEWIINPFTGETTPTGPGFRLPFTVVSPWSRGGIVFTEPADHISQNLFLEQWAAARGTPFTNTNINPWRREHMSNLTNLFDFENPDYSAVTLPDTPPPHTDPLTSLLDGDVFCLTVFEDFVQAPVPYGQQTLADSLFTETGFKTVRGSLTEGRYLVIDTSASTSDKFTTPSQRFVIHATDPTLASGNSFTIASAALVVDATAIANFTTPFLNSDLQFGSANSSAVFNITYEGAGVYHFLENDSGNFLTLDNGVPKLSADAGDFNIFSVSF</sequence>
<protein>
    <submittedName>
        <fullName evidence="3">Phosphoesterase-domain-containing protein</fullName>
    </submittedName>
</protein>
<dbReference type="PANTHER" id="PTHR31956">
    <property type="entry name" value="NON-SPECIFIC PHOSPHOLIPASE C4-RELATED"/>
    <property type="match status" value="1"/>
</dbReference>
<dbReference type="Gene3D" id="3.40.720.10">
    <property type="entry name" value="Alkaline Phosphatase, subunit A"/>
    <property type="match status" value="2"/>
</dbReference>
<evidence type="ECO:0000313" key="3">
    <source>
        <dbReference type="EMBL" id="KAE9395356.1"/>
    </source>
</evidence>
<organism evidence="3 4">
    <name type="scientific">Gymnopus androsaceus JB14</name>
    <dbReference type="NCBI Taxonomy" id="1447944"/>
    <lineage>
        <taxon>Eukaryota</taxon>
        <taxon>Fungi</taxon>
        <taxon>Dikarya</taxon>
        <taxon>Basidiomycota</taxon>
        <taxon>Agaricomycotina</taxon>
        <taxon>Agaricomycetes</taxon>
        <taxon>Agaricomycetidae</taxon>
        <taxon>Agaricales</taxon>
        <taxon>Marasmiineae</taxon>
        <taxon>Omphalotaceae</taxon>
        <taxon>Gymnopus</taxon>
    </lineage>
</organism>
<dbReference type="Pfam" id="PF04185">
    <property type="entry name" value="Phosphoesterase"/>
    <property type="match status" value="1"/>
</dbReference>
<gene>
    <name evidence="3" type="ORF">BT96DRAFT_922899</name>
</gene>
<dbReference type="CDD" id="cd16014">
    <property type="entry name" value="PLC"/>
    <property type="match status" value="1"/>
</dbReference>
<keyword evidence="2" id="KW-0732">Signal</keyword>
<feature type="signal peptide" evidence="2">
    <location>
        <begin position="1"/>
        <end position="19"/>
    </location>
</feature>
<proteinExistence type="predicted"/>
<dbReference type="PANTHER" id="PTHR31956:SF1">
    <property type="entry name" value="NON-SPECIFIC PHOSPHOLIPASE C1"/>
    <property type="match status" value="1"/>
</dbReference>
<dbReference type="OrthoDB" id="5135119at2759"/>
<dbReference type="GO" id="GO:0042578">
    <property type="term" value="F:phosphoric ester hydrolase activity"/>
    <property type="evidence" value="ECO:0007669"/>
    <property type="project" value="UniProtKB-ARBA"/>
</dbReference>
<evidence type="ECO:0000313" key="4">
    <source>
        <dbReference type="Proteomes" id="UP000799118"/>
    </source>
</evidence>
<accession>A0A6A4HC12</accession>
<dbReference type="AlphaFoldDB" id="A0A6A4HC12"/>
<dbReference type="EMBL" id="ML769533">
    <property type="protein sequence ID" value="KAE9395356.1"/>
    <property type="molecule type" value="Genomic_DNA"/>
</dbReference>
<feature type="chain" id="PRO_5025619029" evidence="2">
    <location>
        <begin position="20"/>
        <end position="639"/>
    </location>
</feature>